<protein>
    <submittedName>
        <fullName evidence="2">Uncharacterized protein</fullName>
    </submittedName>
</protein>
<reference evidence="3" key="1">
    <citation type="submission" date="2002-04" db="EMBL/GenBank/DDBJ databases">
        <title>Oryza sativa nipponbare(GA3) genomic DNA, chromosome 7, BAC clone:OSJNBa0016I05.</title>
        <authorList>
            <person name="Sasaki T."/>
            <person name="Matsumoto T."/>
            <person name="Katayose Y."/>
        </authorList>
    </citation>
    <scope>NUCLEOTIDE SEQUENCE</scope>
</reference>
<feature type="region of interest" description="Disordered" evidence="1">
    <location>
        <begin position="1"/>
        <end position="21"/>
    </location>
</feature>
<organism evidence="2 4">
    <name type="scientific">Oryza sativa subsp. japonica</name>
    <name type="common">Rice</name>
    <dbReference type="NCBI Taxonomy" id="39947"/>
    <lineage>
        <taxon>Eukaryota</taxon>
        <taxon>Viridiplantae</taxon>
        <taxon>Streptophyta</taxon>
        <taxon>Embryophyta</taxon>
        <taxon>Tracheophyta</taxon>
        <taxon>Spermatophyta</taxon>
        <taxon>Magnoliopsida</taxon>
        <taxon>Liliopsida</taxon>
        <taxon>Poales</taxon>
        <taxon>Poaceae</taxon>
        <taxon>BOP clade</taxon>
        <taxon>Oryzoideae</taxon>
        <taxon>Oryzeae</taxon>
        <taxon>Oryzinae</taxon>
        <taxon>Oryza</taxon>
        <taxon>Oryza sativa</taxon>
    </lineage>
</organism>
<feature type="compositionally biased region" description="Low complexity" evidence="1">
    <location>
        <begin position="106"/>
        <end position="116"/>
    </location>
</feature>
<feature type="region of interest" description="Disordered" evidence="1">
    <location>
        <begin position="34"/>
        <end position="159"/>
    </location>
</feature>
<reference evidence="4" key="4">
    <citation type="journal article" date="2008" name="Nucleic Acids Res.">
        <title>The rice annotation project database (RAP-DB): 2008 update.</title>
        <authorList>
            <consortium name="The rice annotation project (RAP)"/>
        </authorList>
    </citation>
    <scope>GENOME REANNOTATION</scope>
    <source>
        <strain evidence="4">cv. Nipponbare</strain>
    </source>
</reference>
<reference evidence="2" key="2">
    <citation type="submission" date="2002-06" db="EMBL/GenBank/DDBJ databases">
        <title>Oryza sativa nipponbare(GA3) genomic DNA, chromosome 7, PAC clone:P0613B07.</title>
        <authorList>
            <person name="Sasaki T."/>
            <person name="Matsumoto T."/>
            <person name="Katayose Y."/>
        </authorList>
    </citation>
    <scope>NUCLEOTIDE SEQUENCE</scope>
</reference>
<evidence type="ECO:0000313" key="2">
    <source>
        <dbReference type="EMBL" id="BAC84347.1"/>
    </source>
</evidence>
<evidence type="ECO:0000313" key="3">
    <source>
        <dbReference type="EMBL" id="BAD30808.1"/>
    </source>
</evidence>
<proteinExistence type="predicted"/>
<dbReference type="AlphaFoldDB" id="Q7EYK2"/>
<evidence type="ECO:0000256" key="1">
    <source>
        <dbReference type="SAM" id="MobiDB-lite"/>
    </source>
</evidence>
<accession>Q7EYK2</accession>
<sequence length="159" mass="16324">MAGCLEHAAHSDTKGSNTAIIPSTELVEKTVADVIKGEGRRRQAGPTGQRHKGAGPPWTGTTEAVHRRSTGTDGPDRPKPIGRPGAARLGHSTAQSRLAKRRRAAARPPAATAGDSAGRRGGMLTKGGDGETTTRKPAAGSSGRQRWSGGVPRARGGGR</sequence>
<evidence type="ECO:0000313" key="4">
    <source>
        <dbReference type="Proteomes" id="UP000000763"/>
    </source>
</evidence>
<reference evidence="4" key="3">
    <citation type="journal article" date="2005" name="Nature">
        <title>The map-based sequence of the rice genome.</title>
        <authorList>
            <consortium name="International rice genome sequencing project (IRGSP)"/>
            <person name="Matsumoto T."/>
            <person name="Wu J."/>
            <person name="Kanamori H."/>
            <person name="Katayose Y."/>
            <person name="Fujisawa M."/>
            <person name="Namiki N."/>
            <person name="Mizuno H."/>
            <person name="Yamamoto K."/>
            <person name="Antonio B.A."/>
            <person name="Baba T."/>
            <person name="Sakata K."/>
            <person name="Nagamura Y."/>
            <person name="Aoki H."/>
            <person name="Arikawa K."/>
            <person name="Arita K."/>
            <person name="Bito T."/>
            <person name="Chiden Y."/>
            <person name="Fujitsuka N."/>
            <person name="Fukunaka R."/>
            <person name="Hamada M."/>
            <person name="Harada C."/>
            <person name="Hayashi A."/>
            <person name="Hijishita S."/>
            <person name="Honda M."/>
            <person name="Hosokawa S."/>
            <person name="Ichikawa Y."/>
            <person name="Idonuma A."/>
            <person name="Iijima M."/>
            <person name="Ikeda M."/>
            <person name="Ikeno M."/>
            <person name="Ito K."/>
            <person name="Ito S."/>
            <person name="Ito T."/>
            <person name="Ito Y."/>
            <person name="Ito Y."/>
            <person name="Iwabuchi A."/>
            <person name="Kamiya K."/>
            <person name="Karasawa W."/>
            <person name="Kurita K."/>
            <person name="Katagiri S."/>
            <person name="Kikuta A."/>
            <person name="Kobayashi H."/>
            <person name="Kobayashi N."/>
            <person name="Machita K."/>
            <person name="Maehara T."/>
            <person name="Masukawa M."/>
            <person name="Mizubayashi T."/>
            <person name="Mukai Y."/>
            <person name="Nagasaki H."/>
            <person name="Nagata Y."/>
            <person name="Naito S."/>
            <person name="Nakashima M."/>
            <person name="Nakama Y."/>
            <person name="Nakamichi Y."/>
            <person name="Nakamura M."/>
            <person name="Meguro A."/>
            <person name="Negishi M."/>
            <person name="Ohta I."/>
            <person name="Ohta T."/>
            <person name="Okamoto M."/>
            <person name="Ono N."/>
            <person name="Saji S."/>
            <person name="Sakaguchi M."/>
            <person name="Sakai K."/>
            <person name="Shibata M."/>
            <person name="Shimokawa T."/>
            <person name="Song J."/>
            <person name="Takazaki Y."/>
            <person name="Terasawa K."/>
            <person name="Tsugane M."/>
            <person name="Tsuji K."/>
            <person name="Ueda S."/>
            <person name="Waki K."/>
            <person name="Yamagata H."/>
            <person name="Yamamoto M."/>
            <person name="Yamamoto S."/>
            <person name="Yamane H."/>
            <person name="Yoshiki S."/>
            <person name="Yoshihara R."/>
            <person name="Yukawa K."/>
            <person name="Zhong H."/>
            <person name="Yano M."/>
            <person name="Yuan Q."/>
            <person name="Ouyang S."/>
            <person name="Liu J."/>
            <person name="Jones K.M."/>
            <person name="Gansberger K."/>
            <person name="Moffat K."/>
            <person name="Hill J."/>
            <person name="Bera J."/>
            <person name="Fadrosh D."/>
            <person name="Jin S."/>
            <person name="Johri S."/>
            <person name="Kim M."/>
            <person name="Overton L."/>
            <person name="Reardon M."/>
            <person name="Tsitrin T."/>
            <person name="Vuong H."/>
            <person name="Weaver B."/>
            <person name="Ciecko A."/>
            <person name="Tallon L."/>
            <person name="Jackson J."/>
            <person name="Pai G."/>
            <person name="Aken S.V."/>
            <person name="Utterback T."/>
            <person name="Reidmuller S."/>
            <person name="Feldblyum T."/>
            <person name="Hsiao J."/>
            <person name="Zismann V."/>
            <person name="Iobst S."/>
            <person name="de Vazeille A.R."/>
            <person name="Buell C.R."/>
            <person name="Ying K."/>
            <person name="Li Y."/>
            <person name="Lu T."/>
            <person name="Huang Y."/>
            <person name="Zhao Q."/>
            <person name="Feng Q."/>
            <person name="Zhang L."/>
            <person name="Zhu J."/>
            <person name="Weng Q."/>
            <person name="Mu J."/>
            <person name="Lu Y."/>
            <person name="Fan D."/>
            <person name="Liu Y."/>
            <person name="Guan J."/>
            <person name="Zhang Y."/>
            <person name="Yu S."/>
            <person name="Liu X."/>
            <person name="Zhang Y."/>
            <person name="Hong G."/>
            <person name="Han B."/>
            <person name="Choisne N."/>
            <person name="Demange N."/>
            <person name="Orjeda G."/>
            <person name="Samain S."/>
            <person name="Cattolico L."/>
            <person name="Pelletier E."/>
            <person name="Couloux A."/>
            <person name="Segurens B."/>
            <person name="Wincker P."/>
            <person name="D'Hont A."/>
            <person name="Scarpelli C."/>
            <person name="Weissenbach J."/>
            <person name="Salanoubat M."/>
            <person name="Quetier F."/>
            <person name="Yu Y."/>
            <person name="Kim H.R."/>
            <person name="Rambo T."/>
            <person name="Currie J."/>
            <person name="Collura K."/>
            <person name="Luo M."/>
            <person name="Yang T."/>
            <person name="Ammiraju J.S.S."/>
            <person name="Engler F."/>
            <person name="Soderlund C."/>
            <person name="Wing R.A."/>
            <person name="Palmer L.E."/>
            <person name="de la Bastide M."/>
            <person name="Spiegel L."/>
            <person name="Nascimento L."/>
            <person name="Zutavern T."/>
            <person name="O'Shaughnessy A."/>
            <person name="Dike S."/>
            <person name="Dedhia N."/>
            <person name="Preston R."/>
            <person name="Balija V."/>
            <person name="McCombie W.R."/>
            <person name="Chow T."/>
            <person name="Chen H."/>
            <person name="Chung M."/>
            <person name="Chen C."/>
            <person name="Shaw J."/>
            <person name="Wu H."/>
            <person name="Hsiao K."/>
            <person name="Chao Y."/>
            <person name="Chu M."/>
            <person name="Cheng C."/>
            <person name="Hour A."/>
            <person name="Lee P."/>
            <person name="Lin S."/>
            <person name="Lin Y."/>
            <person name="Liou J."/>
            <person name="Liu S."/>
            <person name="Hsing Y."/>
            <person name="Raghuvanshi S."/>
            <person name="Mohanty A."/>
            <person name="Bharti A.K."/>
            <person name="Gaur A."/>
            <person name="Gupta V."/>
            <person name="Kumar D."/>
            <person name="Ravi V."/>
            <person name="Vij S."/>
            <person name="Kapur A."/>
            <person name="Khurana P."/>
            <person name="Khurana P."/>
            <person name="Khurana J.P."/>
            <person name="Tyagi A.K."/>
            <person name="Gaikwad K."/>
            <person name="Singh A."/>
            <person name="Dalal V."/>
            <person name="Srivastava S."/>
            <person name="Dixit A."/>
            <person name="Pal A.K."/>
            <person name="Ghazi I.A."/>
            <person name="Yadav M."/>
            <person name="Pandit A."/>
            <person name="Bhargava A."/>
            <person name="Sureshbabu K."/>
            <person name="Batra K."/>
            <person name="Sharma T.R."/>
            <person name="Mohapatra T."/>
            <person name="Singh N.K."/>
            <person name="Messing J."/>
            <person name="Nelson A.B."/>
            <person name="Fuks G."/>
            <person name="Kavchok S."/>
            <person name="Keizer G."/>
            <person name="Linton E."/>
            <person name="Llaca V."/>
            <person name="Song R."/>
            <person name="Tanyolac B."/>
            <person name="Young S."/>
            <person name="Ho-Il K."/>
            <person name="Hahn J.H."/>
            <person name="Sangsakoo G."/>
            <person name="Vanavichit A."/>
            <person name="de Mattos Luiz.A.T."/>
            <person name="Zimmer P.D."/>
            <person name="Malone G."/>
            <person name="Dellagostin O."/>
            <person name="de Oliveira A.C."/>
            <person name="Bevan M."/>
            <person name="Bancroft I."/>
            <person name="Minx P."/>
            <person name="Cordum H."/>
            <person name="Wilson R."/>
            <person name="Cheng Z."/>
            <person name="Jin W."/>
            <person name="Jiang J."/>
            <person name="Leong S.A."/>
            <person name="Iwama H."/>
            <person name="Gojobori T."/>
            <person name="Itoh T."/>
            <person name="Niimura Y."/>
            <person name="Fujii Y."/>
            <person name="Habara T."/>
            <person name="Sakai H."/>
            <person name="Sato Y."/>
            <person name="Wilson G."/>
            <person name="Kumar K."/>
            <person name="McCouch S."/>
            <person name="Juretic N."/>
            <person name="Hoen D."/>
            <person name="Wright S."/>
            <person name="Bruskiewich R."/>
            <person name="Bureau T."/>
            <person name="Miyao A."/>
            <person name="Hirochika H."/>
            <person name="Nishikawa T."/>
            <person name="Kadowaki K."/>
            <person name="Sugiura M."/>
            <person name="Burr B."/>
            <person name="Sasaki T."/>
        </authorList>
    </citation>
    <scope>NUCLEOTIDE SEQUENCE [LARGE SCALE GENOMIC DNA]</scope>
    <source>
        <strain evidence="4">cv. Nipponbare</strain>
    </source>
</reference>
<dbReference type="EMBL" id="AP005063">
    <property type="protein sequence ID" value="BAD30808.1"/>
    <property type="molecule type" value="Genomic_DNA"/>
</dbReference>
<dbReference type="EMBL" id="AP005462">
    <property type="protein sequence ID" value="BAC84347.1"/>
    <property type="molecule type" value="Genomic_DNA"/>
</dbReference>
<gene>
    <name evidence="2" type="primary">P0613B07.102</name>
    <name evidence="3" type="ORF">OSJNBa0016I05.26</name>
</gene>
<dbReference type="Proteomes" id="UP000000763">
    <property type="component" value="Chromosome 7"/>
</dbReference>
<name>Q7EYK2_ORYSJ</name>